<keyword evidence="2" id="KW-1185">Reference proteome</keyword>
<evidence type="ECO:0000313" key="1">
    <source>
        <dbReference type="EMBL" id="GAA3977429.1"/>
    </source>
</evidence>
<comment type="caution">
    <text evidence="1">The sequence shown here is derived from an EMBL/GenBank/DDBJ whole genome shotgun (WGS) entry which is preliminary data.</text>
</comment>
<accession>A0ABP7Q6P3</accession>
<dbReference type="Proteomes" id="UP001501556">
    <property type="component" value="Unassembled WGS sequence"/>
</dbReference>
<gene>
    <name evidence="1" type="ORF">GCM10022407_23410</name>
</gene>
<name>A0ABP7Q6P3_9BACT</name>
<dbReference type="Gene3D" id="3.30.1870.10">
    <property type="entry name" value="EreA-like, domain 2"/>
    <property type="match status" value="1"/>
</dbReference>
<evidence type="ECO:0008006" key="3">
    <source>
        <dbReference type="Google" id="ProtNLM"/>
    </source>
</evidence>
<proteinExistence type="predicted"/>
<dbReference type="Pfam" id="PF05139">
    <property type="entry name" value="Erythro_esteras"/>
    <property type="match status" value="1"/>
</dbReference>
<protein>
    <recommendedName>
        <fullName evidence="3">Erythromycin esterase family protein</fullName>
    </recommendedName>
</protein>
<dbReference type="EMBL" id="BAABDI010000015">
    <property type="protein sequence ID" value="GAA3977429.1"/>
    <property type="molecule type" value="Genomic_DNA"/>
</dbReference>
<dbReference type="SUPFAM" id="SSF159501">
    <property type="entry name" value="EreA/ChaN-like"/>
    <property type="match status" value="1"/>
</dbReference>
<organism evidence="1 2">
    <name type="scientific">Hymenobacter antarcticus</name>
    <dbReference type="NCBI Taxonomy" id="486270"/>
    <lineage>
        <taxon>Bacteria</taxon>
        <taxon>Pseudomonadati</taxon>
        <taxon>Bacteroidota</taxon>
        <taxon>Cytophagia</taxon>
        <taxon>Cytophagales</taxon>
        <taxon>Hymenobacteraceae</taxon>
        <taxon>Hymenobacter</taxon>
    </lineage>
</organism>
<evidence type="ECO:0000313" key="2">
    <source>
        <dbReference type="Proteomes" id="UP001501556"/>
    </source>
</evidence>
<reference evidence="2" key="1">
    <citation type="journal article" date="2019" name="Int. J. Syst. Evol. Microbiol.">
        <title>The Global Catalogue of Microorganisms (GCM) 10K type strain sequencing project: providing services to taxonomists for standard genome sequencing and annotation.</title>
        <authorList>
            <consortium name="The Broad Institute Genomics Platform"/>
            <consortium name="The Broad Institute Genome Sequencing Center for Infectious Disease"/>
            <person name="Wu L."/>
            <person name="Ma J."/>
        </authorList>
    </citation>
    <scope>NUCLEOTIDE SEQUENCE [LARGE SCALE GENOMIC DNA]</scope>
    <source>
        <strain evidence="2">JCM 17217</strain>
    </source>
</reference>
<dbReference type="InterPro" id="IPR007815">
    <property type="entry name" value="Emycin_Estase"/>
</dbReference>
<sequence length="412" mass="44962">MPAAPTPIFAGVPQENVALAAPEFKLFDQKFYDNQLFLLGESHGVARPQELDFALLKHLNQRAGVRTYVAEVDCAKAYYLNEYLRTGQDSTLRLVFRSWVAGTIQWGNQEFFTKVQRIRALNQTLPAARRIRFIGLDEIQDLPLAADYAQTLLGTRPVPAPLRASLDSVLTLLRRADVGTLAVVGQRAARLLAAQAVRYRQALGSATYDNLALLLGNIFRPAGFGREDMLVANFEVQYQTQQLAHEKLYGLWGLAHVLQSSIQGNFRSMAARLGQGVPLRGKVVSVLCVFSGCQMLYPTAGLPTPWQMAGQPYSVTDKFNHDGPLSVLTGLSELKQRTAPGSTTLFRLNAPEAATTRQPIEVRYAPGVPAGQQIQFSAALPAAAYVQYLVLVRDSGPVQALTPPAAGQTAGK</sequence>